<evidence type="ECO:0000313" key="3">
    <source>
        <dbReference type="EMBL" id="KHN81427.1"/>
    </source>
</evidence>
<dbReference type="Proteomes" id="UP000031036">
    <property type="component" value="Unassembled WGS sequence"/>
</dbReference>
<accession>A0A0B2VJ08</accession>
<feature type="region of interest" description="Disordered" evidence="1">
    <location>
        <begin position="71"/>
        <end position="124"/>
    </location>
</feature>
<evidence type="ECO:0000256" key="2">
    <source>
        <dbReference type="SAM" id="Phobius"/>
    </source>
</evidence>
<feature type="compositionally biased region" description="Low complexity" evidence="1">
    <location>
        <begin position="92"/>
        <end position="111"/>
    </location>
</feature>
<keyword evidence="4" id="KW-1185">Reference proteome</keyword>
<comment type="caution">
    <text evidence="3">The sequence shown here is derived from an EMBL/GenBank/DDBJ whole genome shotgun (WGS) entry which is preliminary data.</text>
</comment>
<dbReference type="EMBL" id="JPKZ01001526">
    <property type="protein sequence ID" value="KHN81427.1"/>
    <property type="molecule type" value="Genomic_DNA"/>
</dbReference>
<proteinExistence type="predicted"/>
<feature type="compositionally biased region" description="Basic and acidic residues" evidence="1">
    <location>
        <begin position="71"/>
        <end position="91"/>
    </location>
</feature>
<keyword evidence="2" id="KW-1133">Transmembrane helix</keyword>
<sequence length="124" mass="13723">MIALTTVVSRCALISIYESLFTFMIILLTIFLCGKKRKVRVAESVIEQSSSRSLSVQQEKPKKTFIDRLMMRKPGKNDGTKKAVGGKETRSTTEITRPTTDGTGTTQATEQTTDKTGEKIVSVF</sequence>
<dbReference type="AlphaFoldDB" id="A0A0B2VJ08"/>
<evidence type="ECO:0000313" key="4">
    <source>
        <dbReference type="Proteomes" id="UP000031036"/>
    </source>
</evidence>
<keyword evidence="2" id="KW-0812">Transmembrane</keyword>
<organism evidence="3 4">
    <name type="scientific">Toxocara canis</name>
    <name type="common">Canine roundworm</name>
    <dbReference type="NCBI Taxonomy" id="6265"/>
    <lineage>
        <taxon>Eukaryota</taxon>
        <taxon>Metazoa</taxon>
        <taxon>Ecdysozoa</taxon>
        <taxon>Nematoda</taxon>
        <taxon>Chromadorea</taxon>
        <taxon>Rhabditida</taxon>
        <taxon>Spirurina</taxon>
        <taxon>Ascaridomorpha</taxon>
        <taxon>Ascaridoidea</taxon>
        <taxon>Toxocaridae</taxon>
        <taxon>Toxocara</taxon>
    </lineage>
</organism>
<name>A0A0B2VJ08_TOXCA</name>
<evidence type="ECO:0000256" key="1">
    <source>
        <dbReference type="SAM" id="MobiDB-lite"/>
    </source>
</evidence>
<keyword evidence="2" id="KW-0472">Membrane</keyword>
<gene>
    <name evidence="3" type="ORF">Tcan_03048</name>
</gene>
<reference evidence="3 4" key="1">
    <citation type="submission" date="2014-11" db="EMBL/GenBank/DDBJ databases">
        <title>Genetic blueprint of the zoonotic pathogen Toxocara canis.</title>
        <authorList>
            <person name="Zhu X.-Q."/>
            <person name="Korhonen P.K."/>
            <person name="Cai H."/>
            <person name="Young N.D."/>
            <person name="Nejsum P."/>
            <person name="von Samson-Himmelstjerna G."/>
            <person name="Boag P.R."/>
            <person name="Tan P."/>
            <person name="Li Q."/>
            <person name="Min J."/>
            <person name="Yang Y."/>
            <person name="Wang X."/>
            <person name="Fang X."/>
            <person name="Hall R.S."/>
            <person name="Hofmann A."/>
            <person name="Sternberg P.W."/>
            <person name="Jex A.R."/>
            <person name="Gasser R.B."/>
        </authorList>
    </citation>
    <scope>NUCLEOTIDE SEQUENCE [LARGE SCALE GENOMIC DNA]</scope>
    <source>
        <strain evidence="3">PN_DK_2014</strain>
    </source>
</reference>
<feature type="transmembrane region" description="Helical" evidence="2">
    <location>
        <begin position="12"/>
        <end position="33"/>
    </location>
</feature>
<protein>
    <submittedName>
        <fullName evidence="3">Uncharacterized protein</fullName>
    </submittedName>
</protein>